<dbReference type="EMBL" id="VXBW01003997">
    <property type="protein sequence ID" value="NXP08591.1"/>
    <property type="molecule type" value="Genomic_DNA"/>
</dbReference>
<name>A0A7L1XEG3_9AVES</name>
<dbReference type="GO" id="GO:0005886">
    <property type="term" value="C:plasma membrane"/>
    <property type="evidence" value="ECO:0007669"/>
    <property type="project" value="InterPro"/>
</dbReference>
<dbReference type="InterPro" id="IPR019319">
    <property type="entry name" value="Plg-R(KT)"/>
</dbReference>
<evidence type="ECO:0000313" key="2">
    <source>
        <dbReference type="EMBL" id="NXP08591.1"/>
    </source>
</evidence>
<gene>
    <name evidence="2" type="primary">Plgrkt</name>
    <name evidence="2" type="ORF">THIORB_R14949</name>
</gene>
<dbReference type="GO" id="GO:0010756">
    <property type="term" value="P:positive regulation of plasminogen activation"/>
    <property type="evidence" value="ECO:0007669"/>
    <property type="project" value="InterPro"/>
</dbReference>
<evidence type="ECO:0000313" key="3">
    <source>
        <dbReference type="Proteomes" id="UP000565698"/>
    </source>
</evidence>
<comment type="caution">
    <text evidence="2">The sequence shown here is derived from an EMBL/GenBank/DDBJ whole genome shotgun (WGS) entry which is preliminary data.</text>
</comment>
<feature type="non-terminal residue" evidence="2">
    <location>
        <position position="90"/>
    </location>
</feature>
<accession>A0A7L1XEG3</accession>
<organism evidence="2 3">
    <name type="scientific">Thinocorus orbignyianus</name>
    <dbReference type="NCBI Taxonomy" id="161742"/>
    <lineage>
        <taxon>Eukaryota</taxon>
        <taxon>Metazoa</taxon>
        <taxon>Chordata</taxon>
        <taxon>Craniata</taxon>
        <taxon>Vertebrata</taxon>
        <taxon>Euteleostomi</taxon>
        <taxon>Archelosauria</taxon>
        <taxon>Archosauria</taxon>
        <taxon>Dinosauria</taxon>
        <taxon>Saurischia</taxon>
        <taxon>Theropoda</taxon>
        <taxon>Coelurosauria</taxon>
        <taxon>Aves</taxon>
        <taxon>Neognathae</taxon>
        <taxon>Neoaves</taxon>
        <taxon>Aequornithes</taxon>
        <taxon>Ciconiiformes</taxon>
        <taxon>Thinocoridae</taxon>
        <taxon>Thinocorus</taxon>
    </lineage>
</organism>
<keyword evidence="1" id="KW-1133">Transmembrane helix</keyword>
<dbReference type="PANTHER" id="PTHR13411:SF6">
    <property type="entry name" value="PLASMINOGEN RECEPTOR (KT)"/>
    <property type="match status" value="1"/>
</dbReference>
<protein>
    <submittedName>
        <fullName evidence="2">PLRKT protein</fullName>
    </submittedName>
</protein>
<proteinExistence type="predicted"/>
<evidence type="ECO:0000256" key="1">
    <source>
        <dbReference type="SAM" id="Phobius"/>
    </source>
</evidence>
<dbReference type="Proteomes" id="UP000565698">
    <property type="component" value="Unassembled WGS sequence"/>
</dbReference>
<dbReference type="Pfam" id="PF10166">
    <property type="entry name" value="DUF2368"/>
    <property type="match status" value="1"/>
</dbReference>
<dbReference type="PANTHER" id="PTHR13411">
    <property type="entry name" value="PLASMINOGEN RECEPTOR (KT)"/>
    <property type="match status" value="1"/>
</dbReference>
<feature type="non-terminal residue" evidence="2">
    <location>
        <position position="1"/>
    </location>
</feature>
<reference evidence="2 3" key="1">
    <citation type="submission" date="2019-09" db="EMBL/GenBank/DDBJ databases">
        <title>Bird 10,000 Genomes (B10K) Project - Family phase.</title>
        <authorList>
            <person name="Zhang G."/>
        </authorList>
    </citation>
    <scope>NUCLEOTIDE SEQUENCE [LARGE SCALE GENOMIC DNA]</scope>
    <source>
        <strain evidence="2">B10K-DU-002-47</strain>
        <tissue evidence="2">Muscle</tissue>
    </source>
</reference>
<feature type="transmembrane region" description="Helical" evidence="1">
    <location>
        <begin position="35"/>
        <end position="53"/>
    </location>
</feature>
<sequence>FCLTSLSLQLERQLLMQNQMRERQTAMQIAWTWEFLKYFGTFFGLAALGLTAGAIKKKNAAVLLPIVPLSFVFAYQYDMGYGTLLQRVKG</sequence>
<keyword evidence="1" id="KW-0472">Membrane</keyword>
<keyword evidence="3" id="KW-1185">Reference proteome</keyword>
<dbReference type="OrthoDB" id="10256697at2759"/>
<keyword evidence="1" id="KW-0812">Transmembrane</keyword>
<dbReference type="AlphaFoldDB" id="A0A7L1XEG3"/>
<feature type="transmembrane region" description="Helical" evidence="1">
    <location>
        <begin position="60"/>
        <end position="77"/>
    </location>
</feature>